<keyword evidence="2" id="KW-1185">Reference proteome</keyword>
<proteinExistence type="predicted"/>
<organism evidence="1 2">
    <name type="scientific">Kribbella lupini</name>
    <dbReference type="NCBI Taxonomy" id="291602"/>
    <lineage>
        <taxon>Bacteria</taxon>
        <taxon>Bacillati</taxon>
        <taxon>Actinomycetota</taxon>
        <taxon>Actinomycetes</taxon>
        <taxon>Propionibacteriales</taxon>
        <taxon>Kribbellaceae</taxon>
        <taxon>Kribbella</taxon>
    </lineage>
</organism>
<sequence>MSTWMQVPSSAYAAGLVTAITGMRIKNAKRADRVLRAARIWFSVRLIAVTESLGWWLRVTGGFVVGCGQVVVSPCGRGVGGFPYDAPHPDLIGFPVGSPNPAGGFATKSVRVWLMNIGSRKIVVDEAIAQLRIYCESNGAVLRYYDGLPGLTTVGGSEPDRVTLEDLARTMVIGSDLRALDIPWLLEVDAEKEFAAIPVDAKLEDAAPGSELFDAAIALDEKFSGHRGFGTAKKAKLLHLKRPYLFPVSDSFIRMTYSDASAGAEFLAAVHRDLVNPANVRDFKVLQTRLIAEPATSAAKVLAEAPTLRLLDILASLLGEAK</sequence>
<accession>A0ABN2CIF7</accession>
<evidence type="ECO:0000313" key="1">
    <source>
        <dbReference type="EMBL" id="GAA1558639.1"/>
    </source>
</evidence>
<dbReference type="Proteomes" id="UP001500363">
    <property type="component" value="Unassembled WGS sequence"/>
</dbReference>
<dbReference type="InterPro" id="IPR046275">
    <property type="entry name" value="DUF6308"/>
</dbReference>
<reference evidence="1 2" key="1">
    <citation type="journal article" date="2019" name="Int. J. Syst. Evol. Microbiol.">
        <title>The Global Catalogue of Microorganisms (GCM) 10K type strain sequencing project: providing services to taxonomists for standard genome sequencing and annotation.</title>
        <authorList>
            <consortium name="The Broad Institute Genomics Platform"/>
            <consortium name="The Broad Institute Genome Sequencing Center for Infectious Disease"/>
            <person name="Wu L."/>
            <person name="Ma J."/>
        </authorList>
    </citation>
    <scope>NUCLEOTIDE SEQUENCE [LARGE SCALE GENOMIC DNA]</scope>
    <source>
        <strain evidence="1 2">JCM 14303</strain>
    </source>
</reference>
<dbReference type="EMBL" id="BAAANC010000005">
    <property type="protein sequence ID" value="GAA1558639.1"/>
    <property type="molecule type" value="Genomic_DNA"/>
</dbReference>
<comment type="caution">
    <text evidence="1">The sequence shown here is derived from an EMBL/GenBank/DDBJ whole genome shotgun (WGS) entry which is preliminary data.</text>
</comment>
<dbReference type="Pfam" id="PF19827">
    <property type="entry name" value="DUF6308"/>
    <property type="match status" value="1"/>
</dbReference>
<gene>
    <name evidence="1" type="ORF">GCM10009741_74480</name>
</gene>
<name>A0ABN2CIF7_9ACTN</name>
<protein>
    <submittedName>
        <fullName evidence="1">Uncharacterized protein</fullName>
    </submittedName>
</protein>
<evidence type="ECO:0000313" key="2">
    <source>
        <dbReference type="Proteomes" id="UP001500363"/>
    </source>
</evidence>